<dbReference type="SMART" id="SM01321">
    <property type="entry name" value="Y1_Tnp"/>
    <property type="match status" value="1"/>
</dbReference>
<reference evidence="2 3" key="1">
    <citation type="journal article" date="2015" name="Nature">
        <title>rRNA introns, odd ribosomes, and small enigmatic genomes across a large radiation of phyla.</title>
        <authorList>
            <person name="Brown C.T."/>
            <person name="Hug L.A."/>
            <person name="Thomas B.C."/>
            <person name="Sharon I."/>
            <person name="Castelle C.J."/>
            <person name="Singh A."/>
            <person name="Wilkins M.J."/>
            <person name="Williams K.H."/>
            <person name="Banfield J.F."/>
        </authorList>
    </citation>
    <scope>NUCLEOTIDE SEQUENCE [LARGE SCALE GENOMIC DNA]</scope>
</reference>
<dbReference type="GO" id="GO:0006313">
    <property type="term" value="P:DNA transposition"/>
    <property type="evidence" value="ECO:0007669"/>
    <property type="project" value="InterPro"/>
</dbReference>
<gene>
    <name evidence="2" type="ORF">US45_C0003G0008</name>
</gene>
<dbReference type="PANTHER" id="PTHR34322">
    <property type="entry name" value="TRANSPOSASE, Y1_TNP DOMAIN-CONTAINING"/>
    <property type="match status" value="1"/>
</dbReference>
<dbReference type="EMBL" id="LBTA01000003">
    <property type="protein sequence ID" value="KKQ33889.1"/>
    <property type="molecule type" value="Genomic_DNA"/>
</dbReference>
<accession>A0A0G0JB15</accession>
<evidence type="ECO:0000259" key="1">
    <source>
        <dbReference type="SMART" id="SM01321"/>
    </source>
</evidence>
<sequence>MFRKDLFITGEYYHIYNRGIDKRIIFKLKRDYERFMILLYLANSNDSFRLDDILNKQHKTFSEILVLDKGESLVSIGAWCLMSNHFHLLVRQEVDGGITKFMRKLGVGYSMFFNIKYQRTGSLFGGLFKSKLIGVDDNYMRQLFGYIHINPVEIEFPEWKNKINKSSVNMKKFLESYRYSSYLDYVDEDRIEKNIIARENFPDYFHDTQSFKDFIENYFSNSQASSQERFLRTLANLSCRNESTTGDRFLF</sequence>
<protein>
    <submittedName>
        <fullName evidence="2">Transposase</fullName>
    </submittedName>
</protein>
<comment type="caution">
    <text evidence="2">The sequence shown here is derived from an EMBL/GenBank/DDBJ whole genome shotgun (WGS) entry which is preliminary data.</text>
</comment>
<evidence type="ECO:0000313" key="3">
    <source>
        <dbReference type="Proteomes" id="UP000034701"/>
    </source>
</evidence>
<organism evidence="2 3">
    <name type="scientific">Candidatus Nomurabacteria bacterium GW2011_GWA1_37_20</name>
    <dbReference type="NCBI Taxonomy" id="1618729"/>
    <lineage>
        <taxon>Bacteria</taxon>
        <taxon>Candidatus Nomuraibacteriota</taxon>
    </lineage>
</organism>
<dbReference type="PANTHER" id="PTHR34322:SF2">
    <property type="entry name" value="TRANSPOSASE IS200-LIKE DOMAIN-CONTAINING PROTEIN"/>
    <property type="match status" value="1"/>
</dbReference>
<evidence type="ECO:0000313" key="2">
    <source>
        <dbReference type="EMBL" id="KKQ33889.1"/>
    </source>
</evidence>
<dbReference type="AlphaFoldDB" id="A0A0G0JB15"/>
<dbReference type="GO" id="GO:0003677">
    <property type="term" value="F:DNA binding"/>
    <property type="evidence" value="ECO:0007669"/>
    <property type="project" value="InterPro"/>
</dbReference>
<dbReference type="GO" id="GO:0004803">
    <property type="term" value="F:transposase activity"/>
    <property type="evidence" value="ECO:0007669"/>
    <property type="project" value="InterPro"/>
</dbReference>
<dbReference type="SUPFAM" id="SSF143422">
    <property type="entry name" value="Transposase IS200-like"/>
    <property type="match status" value="1"/>
</dbReference>
<dbReference type="Pfam" id="PF01797">
    <property type="entry name" value="Y1_Tnp"/>
    <property type="match status" value="1"/>
</dbReference>
<proteinExistence type="predicted"/>
<dbReference type="InterPro" id="IPR002686">
    <property type="entry name" value="Transposase_17"/>
</dbReference>
<dbReference type="InterPro" id="IPR036515">
    <property type="entry name" value="Transposase_17_sf"/>
</dbReference>
<dbReference type="Gene3D" id="3.30.70.1290">
    <property type="entry name" value="Transposase IS200-like"/>
    <property type="match status" value="1"/>
</dbReference>
<name>A0A0G0JB15_9BACT</name>
<feature type="domain" description="Transposase IS200-like" evidence="1">
    <location>
        <begin position="8"/>
        <end position="150"/>
    </location>
</feature>
<dbReference type="Proteomes" id="UP000034701">
    <property type="component" value="Unassembled WGS sequence"/>
</dbReference>